<dbReference type="Proteomes" id="UP001292079">
    <property type="component" value="Unassembled WGS sequence"/>
</dbReference>
<organism evidence="2 3">
    <name type="scientific">Schistosoma mekongi</name>
    <name type="common">Parasitic worm</name>
    <dbReference type="NCBI Taxonomy" id="38744"/>
    <lineage>
        <taxon>Eukaryota</taxon>
        <taxon>Metazoa</taxon>
        <taxon>Spiralia</taxon>
        <taxon>Lophotrochozoa</taxon>
        <taxon>Platyhelminthes</taxon>
        <taxon>Trematoda</taxon>
        <taxon>Digenea</taxon>
        <taxon>Strigeidida</taxon>
        <taxon>Schistosomatoidea</taxon>
        <taxon>Schistosomatidae</taxon>
        <taxon>Schistosoma</taxon>
    </lineage>
</organism>
<evidence type="ECO:0000256" key="1">
    <source>
        <dbReference type="SAM" id="Phobius"/>
    </source>
</evidence>
<reference evidence="2" key="2">
    <citation type="journal article" date="2023" name="Infect Dis Poverty">
        <title>Chromosome-scale genome of the human blood fluke Schistosoma mekongi and its implications for public health.</title>
        <authorList>
            <person name="Zhou M."/>
            <person name="Xu L."/>
            <person name="Xu D."/>
            <person name="Chen W."/>
            <person name="Khan J."/>
            <person name="Hu Y."/>
            <person name="Huang H."/>
            <person name="Wei H."/>
            <person name="Zhang Y."/>
            <person name="Chusongsang P."/>
            <person name="Tanasarnprasert K."/>
            <person name="Hu X."/>
            <person name="Limpanont Y."/>
            <person name="Lv Z."/>
        </authorList>
    </citation>
    <scope>NUCLEOTIDE SEQUENCE</scope>
    <source>
        <strain evidence="2">LV_2022a</strain>
    </source>
</reference>
<accession>A0AAE1ZEQ3</accession>
<protein>
    <recommendedName>
        <fullName evidence="4">Ephrin RBD domain-containing protein</fullName>
    </recommendedName>
</protein>
<comment type="caution">
    <text evidence="2">The sequence shown here is derived from an EMBL/GenBank/DDBJ whole genome shotgun (WGS) entry which is preliminary data.</text>
</comment>
<dbReference type="AlphaFoldDB" id="A0AAE1ZEQ3"/>
<evidence type="ECO:0000313" key="3">
    <source>
        <dbReference type="Proteomes" id="UP001292079"/>
    </source>
</evidence>
<dbReference type="Gene3D" id="2.60.40.420">
    <property type="entry name" value="Cupredoxins - blue copper proteins"/>
    <property type="match status" value="1"/>
</dbReference>
<keyword evidence="1" id="KW-0472">Membrane</keyword>
<reference evidence="2" key="1">
    <citation type="submission" date="2022-04" db="EMBL/GenBank/DDBJ databases">
        <authorList>
            <person name="Xu L."/>
            <person name="Lv Z."/>
        </authorList>
    </citation>
    <scope>NUCLEOTIDE SEQUENCE</scope>
    <source>
        <strain evidence="2">LV_2022a</strain>
    </source>
</reference>
<evidence type="ECO:0000313" key="2">
    <source>
        <dbReference type="EMBL" id="KAK4472745.1"/>
    </source>
</evidence>
<sequence>MYKEWIIGIIIIQSFISPLIHYQDHIILWDASNWRFKEHQNEITVNEGDNLIFICPPNRTFSQSLYWTNDSRVTIKCNQTLPIKVIKLLDCFGDKYASEFILKVSRFHEISSLPVFHHNLPIHFVAQSVICQTSNFRLSVKLASAHINTSTDTISSSPIPHIQSPELLDKMPTTSNTSSYLHEKVRIMNSVLNVSSTPHINRHFTTNSQHVNWKEYRFLLLPATLAFFTLIGMQIVICSFWLPISVVNKFFKHFRKCKHLRMIKTLSNIKDIQDNAKPLKVTKLNQNLYPTIPVKVTKDSCTKYTIKKSFSDINNLPTSHTQSNSGELLTYKHQHDFLHRKHQFQHSSIPEPRISHYDYNETVNRSIMHENANVLCKCFHQQHQIGMQLSKNHTHTMPILVTSNIKSCKNYTSIQTNSEFI</sequence>
<dbReference type="InterPro" id="IPR008972">
    <property type="entry name" value="Cupredoxin"/>
</dbReference>
<name>A0AAE1ZEQ3_SCHME</name>
<evidence type="ECO:0008006" key="4">
    <source>
        <dbReference type="Google" id="ProtNLM"/>
    </source>
</evidence>
<keyword evidence="1" id="KW-1133">Transmembrane helix</keyword>
<proteinExistence type="predicted"/>
<gene>
    <name evidence="2" type="ORF">MN116_003969</name>
</gene>
<keyword evidence="1" id="KW-0812">Transmembrane</keyword>
<dbReference type="EMBL" id="JALJAT010000002">
    <property type="protein sequence ID" value="KAK4472745.1"/>
    <property type="molecule type" value="Genomic_DNA"/>
</dbReference>
<keyword evidence="3" id="KW-1185">Reference proteome</keyword>
<feature type="transmembrane region" description="Helical" evidence="1">
    <location>
        <begin position="218"/>
        <end position="242"/>
    </location>
</feature>